<keyword evidence="3" id="KW-1185">Reference proteome</keyword>
<reference evidence="3" key="1">
    <citation type="submission" date="2018-12" db="EMBL/GenBank/DDBJ databases">
        <title>Complete genome sequence of Roseovarius sp. MME-070.</title>
        <authorList>
            <person name="Nam Y.-D."/>
            <person name="Kang J."/>
            <person name="Chung W.-H."/>
            <person name="Park Y.S."/>
        </authorList>
    </citation>
    <scope>NUCLEOTIDE SEQUENCE [LARGE SCALE GENOMIC DNA]</scope>
    <source>
        <strain evidence="3">MME-070</strain>
    </source>
</reference>
<dbReference type="KEGG" id="rom:EI983_08355"/>
<accession>A0A6I6IQD9</accession>
<evidence type="ECO:0000256" key="1">
    <source>
        <dbReference type="SAM" id="Phobius"/>
    </source>
</evidence>
<dbReference type="Proteomes" id="UP000428330">
    <property type="component" value="Chromosome"/>
</dbReference>
<sequence>MNDSSHERAAGGLRGLLVALEWRLAAVVRECRIWRRVAGKNATINCILFLDCVVISGGKPVKHYRKNHCKTRFVENIQNSGVHDLKSNQRFPKQKFQIKASPAISNVAFLTVCFLFLWLFMNRLLSTNLSFMKWDVGDWLISFEAGLVRRGLFGEFLSFLGDLGVSPEPVLITFVMSLYAILFLTCFILFVCQSRTWPWFMILGSPAFLAFPVWLSVSPFTGAYKKELIVFAICSLISLRAVFKTSPIFIYIPIAFLFVVGCFSHEIVPLSLPLLTIMLFLYNRWNLIDRREAMALFGFLSIGSLLGIVFALSFPGTSTMAFQICRRAMELGYSSDVCGGAIRALWIGVESFTRIFETFLREYIIVYGACAALVLLPAFLIRGNNDLIIIGLAYIVCLLPLYPIGIDWGRWLSSSTTFFYLTILVRSYTQPVEFMAVPSWITFLMIFFWNPPLICVHNCHLQMQTFTHFSVPDPYTMDDYDEWLKHRFLAP</sequence>
<feature type="transmembrane region" description="Helical" evidence="1">
    <location>
        <begin position="387"/>
        <end position="404"/>
    </location>
</feature>
<proteinExistence type="predicted"/>
<feature type="transmembrane region" description="Helical" evidence="1">
    <location>
        <begin position="255"/>
        <end position="282"/>
    </location>
</feature>
<feature type="transmembrane region" description="Helical" evidence="1">
    <location>
        <begin position="435"/>
        <end position="456"/>
    </location>
</feature>
<feature type="transmembrane region" description="Helical" evidence="1">
    <location>
        <begin position="170"/>
        <end position="192"/>
    </location>
</feature>
<keyword evidence="1" id="KW-1133">Transmembrane helix</keyword>
<keyword evidence="1" id="KW-0472">Membrane</keyword>
<name>A0A6I6IQD9_9RHOB</name>
<feature type="transmembrane region" description="Helical" evidence="1">
    <location>
        <begin position="363"/>
        <end position="381"/>
    </location>
</feature>
<protein>
    <submittedName>
        <fullName evidence="2">Uncharacterized protein</fullName>
    </submittedName>
</protein>
<evidence type="ECO:0000313" key="3">
    <source>
        <dbReference type="Proteomes" id="UP000428330"/>
    </source>
</evidence>
<feature type="transmembrane region" description="Helical" evidence="1">
    <location>
        <begin position="199"/>
        <end position="217"/>
    </location>
</feature>
<organism evidence="2 3">
    <name type="scientific">Roseovarius faecimaris</name>
    <dbReference type="NCBI Taxonomy" id="2494550"/>
    <lineage>
        <taxon>Bacteria</taxon>
        <taxon>Pseudomonadati</taxon>
        <taxon>Pseudomonadota</taxon>
        <taxon>Alphaproteobacteria</taxon>
        <taxon>Rhodobacterales</taxon>
        <taxon>Roseobacteraceae</taxon>
        <taxon>Roseovarius</taxon>
    </lineage>
</organism>
<dbReference type="EMBL" id="CP034348">
    <property type="protein sequence ID" value="QGX98294.1"/>
    <property type="molecule type" value="Genomic_DNA"/>
</dbReference>
<dbReference type="OrthoDB" id="7873674at2"/>
<gene>
    <name evidence="2" type="ORF">EI983_08355</name>
</gene>
<keyword evidence="1" id="KW-0812">Transmembrane</keyword>
<evidence type="ECO:0000313" key="2">
    <source>
        <dbReference type="EMBL" id="QGX98294.1"/>
    </source>
</evidence>
<feature type="transmembrane region" description="Helical" evidence="1">
    <location>
        <begin position="103"/>
        <end position="121"/>
    </location>
</feature>
<dbReference type="RefSeq" id="WP_157706927.1">
    <property type="nucleotide sequence ID" value="NZ_CP034348.1"/>
</dbReference>
<feature type="transmembrane region" description="Helical" evidence="1">
    <location>
        <begin position="294"/>
        <end position="314"/>
    </location>
</feature>
<dbReference type="AlphaFoldDB" id="A0A6I6IQD9"/>